<dbReference type="CDD" id="cd03801">
    <property type="entry name" value="GT4_PimA-like"/>
    <property type="match status" value="1"/>
</dbReference>
<evidence type="ECO:0000313" key="3">
    <source>
        <dbReference type="Proteomes" id="UP000244867"/>
    </source>
</evidence>
<dbReference type="EMBL" id="PYXZ01000002">
    <property type="protein sequence ID" value="PUA81539.1"/>
    <property type="molecule type" value="Genomic_DNA"/>
</dbReference>
<proteinExistence type="predicted"/>
<gene>
    <name evidence="2" type="ORF">C7S10_05520</name>
</gene>
<protein>
    <recommendedName>
        <fullName evidence="4">Glycosyltransferase subfamily 4-like N-terminal domain-containing protein</fullName>
    </recommendedName>
</protein>
<accession>A0A2R7Z057</accession>
<evidence type="ECO:0000313" key="2">
    <source>
        <dbReference type="EMBL" id="PUA81539.1"/>
    </source>
</evidence>
<sequence length="505" mass="54760">MIASMAPTISDMWAGVSPSGKPSTRDSETPRISIAFWCSAARTSPLSVITTTTHSSGCLAIRPPHPMASSSMWGARISRFIALLGRGRPESRWGDASRWQDVPVPGPRVVLISMYVGHEGVPHAGGRYLLELQRLLDEETDLTMLSVGNNLNRGVLGEAGVPRRLLLLGHEAGRGPLGRVLNRLAVLADTTWRHRRDPGMASAAFVLGLLRSPEARAAVREADVIDLQYSESIRLVRLLRRLNPRARITGTFHDVMSQSFSREPGDPDFWRAVAQRSRRHEAAMVRRLDEVLVFSAKDGELLRVPDATRVDPPLATGLEERHAPAPAPTVLVVSYLARDENDKAARWTLDEVWPQVRARVPGARLRLVGGGALPALVDRADREPDVVLTGFVDDLDEEYAAASVALVPVLQGAGVKFKAIEALLHGVPLVSTTVGLEGIEGPDVTAGLADDPAGLADALVAVLSDPTSAQRRADAAQRWAVTRYGRETFADTIRRSWVTRSRAGA</sequence>
<dbReference type="Proteomes" id="UP000244867">
    <property type="component" value="Unassembled WGS sequence"/>
</dbReference>
<feature type="region of interest" description="Disordered" evidence="1">
    <location>
        <begin position="1"/>
        <end position="28"/>
    </location>
</feature>
<keyword evidence="3" id="KW-1185">Reference proteome</keyword>
<dbReference type="Gene3D" id="3.40.50.2000">
    <property type="entry name" value="Glycogen Phosphorylase B"/>
    <property type="match status" value="2"/>
</dbReference>
<evidence type="ECO:0008006" key="4">
    <source>
        <dbReference type="Google" id="ProtNLM"/>
    </source>
</evidence>
<name>A0A2R7Z057_9ACTN</name>
<dbReference type="PANTHER" id="PTHR12526">
    <property type="entry name" value="GLYCOSYLTRANSFERASE"/>
    <property type="match status" value="1"/>
</dbReference>
<evidence type="ECO:0000256" key="1">
    <source>
        <dbReference type="SAM" id="MobiDB-lite"/>
    </source>
</evidence>
<comment type="caution">
    <text evidence="2">The sequence shown here is derived from an EMBL/GenBank/DDBJ whole genome shotgun (WGS) entry which is preliminary data.</text>
</comment>
<dbReference type="GO" id="GO:0016757">
    <property type="term" value="F:glycosyltransferase activity"/>
    <property type="evidence" value="ECO:0007669"/>
    <property type="project" value="TreeGrafter"/>
</dbReference>
<dbReference type="SUPFAM" id="SSF53756">
    <property type="entry name" value="UDP-Glycosyltransferase/glycogen phosphorylase"/>
    <property type="match status" value="1"/>
</dbReference>
<dbReference type="AlphaFoldDB" id="A0A2R7Z057"/>
<reference evidence="2 3" key="1">
    <citation type="submission" date="2018-03" db="EMBL/GenBank/DDBJ databases">
        <authorList>
            <person name="Keele B.F."/>
        </authorList>
    </citation>
    <scope>NUCLEOTIDE SEQUENCE [LARGE SCALE GENOMIC DNA]</scope>
    <source>
        <strain evidence="2 3">IB-3</strain>
    </source>
</reference>
<dbReference type="PANTHER" id="PTHR12526:SF600">
    <property type="entry name" value="GLYCOSYL TRANSFERASE GROUP 1"/>
    <property type="match status" value="1"/>
</dbReference>
<dbReference type="Pfam" id="PF13692">
    <property type="entry name" value="Glyco_trans_1_4"/>
    <property type="match status" value="1"/>
</dbReference>
<organism evidence="2 3">
    <name type="scientific">Nocardioides currus</name>
    <dbReference type="NCBI Taxonomy" id="2133958"/>
    <lineage>
        <taxon>Bacteria</taxon>
        <taxon>Bacillati</taxon>
        <taxon>Actinomycetota</taxon>
        <taxon>Actinomycetes</taxon>
        <taxon>Propionibacteriales</taxon>
        <taxon>Nocardioidaceae</taxon>
        <taxon>Nocardioides</taxon>
    </lineage>
</organism>